<dbReference type="Pfam" id="PF16859">
    <property type="entry name" value="TetR_C_11"/>
    <property type="match status" value="1"/>
</dbReference>
<dbReference type="PROSITE" id="PS50977">
    <property type="entry name" value="HTH_TETR_2"/>
    <property type="match status" value="1"/>
</dbReference>
<evidence type="ECO:0000256" key="4">
    <source>
        <dbReference type="PROSITE-ProRule" id="PRU00335"/>
    </source>
</evidence>
<dbReference type="PROSITE" id="PS01081">
    <property type="entry name" value="HTH_TETR_1"/>
    <property type="match status" value="1"/>
</dbReference>
<dbReference type="InterPro" id="IPR011075">
    <property type="entry name" value="TetR_C"/>
</dbReference>
<dbReference type="InterPro" id="IPR009057">
    <property type="entry name" value="Homeodomain-like_sf"/>
</dbReference>
<keyword evidence="8" id="KW-1185">Reference proteome</keyword>
<dbReference type="SUPFAM" id="SSF48498">
    <property type="entry name" value="Tetracyclin repressor-like, C-terminal domain"/>
    <property type="match status" value="1"/>
</dbReference>
<protein>
    <submittedName>
        <fullName evidence="7">TetR/AcrR family transcriptional regulator</fullName>
    </submittedName>
</protein>
<keyword evidence="1" id="KW-0805">Transcription regulation</keyword>
<keyword evidence="2 4" id="KW-0238">DNA-binding</keyword>
<feature type="domain" description="HTH tetR-type" evidence="6">
    <location>
        <begin position="33"/>
        <end position="93"/>
    </location>
</feature>
<dbReference type="PANTHER" id="PTHR30055:SF226">
    <property type="entry name" value="HTH-TYPE TRANSCRIPTIONAL REGULATOR PKSA"/>
    <property type="match status" value="1"/>
</dbReference>
<organism evidence="7 8">
    <name type="scientific">Pseudonocardia eucalypti</name>
    <dbReference type="NCBI Taxonomy" id="648755"/>
    <lineage>
        <taxon>Bacteria</taxon>
        <taxon>Bacillati</taxon>
        <taxon>Actinomycetota</taxon>
        <taxon>Actinomycetes</taxon>
        <taxon>Pseudonocardiales</taxon>
        <taxon>Pseudonocardiaceae</taxon>
        <taxon>Pseudonocardia</taxon>
    </lineage>
</organism>
<feature type="DNA-binding region" description="H-T-H motif" evidence="4">
    <location>
        <begin position="56"/>
        <end position="75"/>
    </location>
</feature>
<dbReference type="InterPro" id="IPR001647">
    <property type="entry name" value="HTH_TetR"/>
</dbReference>
<evidence type="ECO:0000256" key="5">
    <source>
        <dbReference type="SAM" id="MobiDB-lite"/>
    </source>
</evidence>
<feature type="compositionally biased region" description="Basic residues" evidence="5">
    <location>
        <begin position="13"/>
        <end position="26"/>
    </location>
</feature>
<dbReference type="Gene3D" id="1.10.357.10">
    <property type="entry name" value="Tetracycline Repressor, domain 2"/>
    <property type="match status" value="1"/>
</dbReference>
<dbReference type="InterPro" id="IPR050109">
    <property type="entry name" value="HTH-type_TetR-like_transc_reg"/>
</dbReference>
<dbReference type="SUPFAM" id="SSF46689">
    <property type="entry name" value="Homeodomain-like"/>
    <property type="match status" value="1"/>
</dbReference>
<dbReference type="Gene3D" id="1.10.10.60">
    <property type="entry name" value="Homeodomain-like"/>
    <property type="match status" value="1"/>
</dbReference>
<evidence type="ECO:0000313" key="8">
    <source>
        <dbReference type="Proteomes" id="UP001428817"/>
    </source>
</evidence>
<keyword evidence="3" id="KW-0804">Transcription</keyword>
<feature type="region of interest" description="Disordered" evidence="5">
    <location>
        <begin position="1"/>
        <end position="34"/>
    </location>
</feature>
<dbReference type="PRINTS" id="PR00455">
    <property type="entry name" value="HTHTETR"/>
</dbReference>
<evidence type="ECO:0000256" key="1">
    <source>
        <dbReference type="ARBA" id="ARBA00023015"/>
    </source>
</evidence>
<dbReference type="PANTHER" id="PTHR30055">
    <property type="entry name" value="HTH-TYPE TRANSCRIPTIONAL REGULATOR RUTR"/>
    <property type="match status" value="1"/>
</dbReference>
<dbReference type="EMBL" id="BAABJP010000039">
    <property type="protein sequence ID" value="GAA5168272.1"/>
    <property type="molecule type" value="Genomic_DNA"/>
</dbReference>
<gene>
    <name evidence="7" type="ORF">GCM10023321_62090</name>
</gene>
<evidence type="ECO:0000256" key="3">
    <source>
        <dbReference type="ARBA" id="ARBA00023163"/>
    </source>
</evidence>
<sequence>MSDSFWDVTTRSPRPKRPATPRRRGRPLATDGPDARERILQAARQEFSEVGYERTSLTKIAERAGLTRPAINYHFSGKESLYAALLDSTRDGVSTPGIKEAASATTLAGRFSAFLETAVRVNALDRSYARFIAASLLDAVRHPELEGRAQRQIADVRAFVEQSLRTAIADGEVPADCDVGAVTEMLVAMLWGMGLYAGFVGTPDQLKSAVTQFERLIEGKLW</sequence>
<comment type="caution">
    <text evidence="7">The sequence shown here is derived from an EMBL/GenBank/DDBJ whole genome shotgun (WGS) entry which is preliminary data.</text>
</comment>
<proteinExistence type="predicted"/>
<dbReference type="Pfam" id="PF00440">
    <property type="entry name" value="TetR_N"/>
    <property type="match status" value="1"/>
</dbReference>
<accession>A0ABP9QVU6</accession>
<evidence type="ECO:0000256" key="2">
    <source>
        <dbReference type="ARBA" id="ARBA00023125"/>
    </source>
</evidence>
<name>A0ABP9QVU6_9PSEU</name>
<evidence type="ECO:0000313" key="7">
    <source>
        <dbReference type="EMBL" id="GAA5168272.1"/>
    </source>
</evidence>
<dbReference type="InterPro" id="IPR023772">
    <property type="entry name" value="DNA-bd_HTH_TetR-type_CS"/>
</dbReference>
<dbReference type="InterPro" id="IPR036271">
    <property type="entry name" value="Tet_transcr_reg_TetR-rel_C_sf"/>
</dbReference>
<dbReference type="Proteomes" id="UP001428817">
    <property type="component" value="Unassembled WGS sequence"/>
</dbReference>
<evidence type="ECO:0000259" key="6">
    <source>
        <dbReference type="PROSITE" id="PS50977"/>
    </source>
</evidence>
<reference evidence="8" key="1">
    <citation type="journal article" date="2019" name="Int. J. Syst. Evol. Microbiol.">
        <title>The Global Catalogue of Microorganisms (GCM) 10K type strain sequencing project: providing services to taxonomists for standard genome sequencing and annotation.</title>
        <authorList>
            <consortium name="The Broad Institute Genomics Platform"/>
            <consortium name="The Broad Institute Genome Sequencing Center for Infectious Disease"/>
            <person name="Wu L."/>
            <person name="Ma J."/>
        </authorList>
    </citation>
    <scope>NUCLEOTIDE SEQUENCE [LARGE SCALE GENOMIC DNA]</scope>
    <source>
        <strain evidence="8">JCM 18303</strain>
    </source>
</reference>